<dbReference type="RefSeq" id="WP_262841158.1">
    <property type="nucleotide sequence ID" value="NZ_JANZYP010000004.1"/>
</dbReference>
<protein>
    <submittedName>
        <fullName evidence="1">ATP-binding protein</fullName>
    </submittedName>
</protein>
<keyword evidence="2" id="KW-1185">Reference proteome</keyword>
<evidence type="ECO:0000313" key="2">
    <source>
        <dbReference type="Proteomes" id="UP001595891"/>
    </source>
</evidence>
<accession>A0ABV9EA60</accession>
<dbReference type="EMBL" id="JBHSFN010000003">
    <property type="protein sequence ID" value="MFC4585859.1"/>
    <property type="molecule type" value="Genomic_DNA"/>
</dbReference>
<comment type="caution">
    <text evidence="1">The sequence shown here is derived from an EMBL/GenBank/DDBJ whole genome shotgun (WGS) entry which is preliminary data.</text>
</comment>
<name>A0ABV9EA60_9ACTN</name>
<keyword evidence="1" id="KW-0547">Nucleotide-binding</keyword>
<proteinExistence type="predicted"/>
<keyword evidence="1" id="KW-0067">ATP-binding</keyword>
<organism evidence="1 2">
    <name type="scientific">Sphaerisporangium corydalis</name>
    <dbReference type="NCBI Taxonomy" id="1441875"/>
    <lineage>
        <taxon>Bacteria</taxon>
        <taxon>Bacillati</taxon>
        <taxon>Actinomycetota</taxon>
        <taxon>Actinomycetes</taxon>
        <taxon>Streptosporangiales</taxon>
        <taxon>Streptosporangiaceae</taxon>
        <taxon>Sphaerisporangium</taxon>
    </lineage>
</organism>
<evidence type="ECO:0000313" key="1">
    <source>
        <dbReference type="EMBL" id="MFC4585859.1"/>
    </source>
</evidence>
<dbReference type="GO" id="GO:0005524">
    <property type="term" value="F:ATP binding"/>
    <property type="evidence" value="ECO:0007669"/>
    <property type="project" value="UniProtKB-KW"/>
</dbReference>
<gene>
    <name evidence="1" type="ORF">ACFO8L_07240</name>
</gene>
<dbReference type="Gene3D" id="3.30.565.10">
    <property type="entry name" value="Histidine kinase-like ATPase, C-terminal domain"/>
    <property type="match status" value="1"/>
</dbReference>
<dbReference type="InterPro" id="IPR036890">
    <property type="entry name" value="HATPase_C_sf"/>
</dbReference>
<reference evidence="2" key="1">
    <citation type="journal article" date="2019" name="Int. J. Syst. Evol. Microbiol.">
        <title>The Global Catalogue of Microorganisms (GCM) 10K type strain sequencing project: providing services to taxonomists for standard genome sequencing and annotation.</title>
        <authorList>
            <consortium name="The Broad Institute Genomics Platform"/>
            <consortium name="The Broad Institute Genome Sequencing Center for Infectious Disease"/>
            <person name="Wu L."/>
            <person name="Ma J."/>
        </authorList>
    </citation>
    <scope>NUCLEOTIDE SEQUENCE [LARGE SCALE GENOMIC DNA]</scope>
    <source>
        <strain evidence="2">CCUG 49560</strain>
    </source>
</reference>
<dbReference type="Proteomes" id="UP001595891">
    <property type="component" value="Unassembled WGS sequence"/>
</dbReference>
<sequence length="183" mass="19132">MRAEQPVQQEALHRTGVLAEERCGHEPRVPGHGAFRVLITMLRGGTASRGARSAVRRALAGAGVTADEISDTEVIVAELAANSEKHSRGPYELRIHCLSGIPMWCEMVDGGHELGEIPGILARLQVDAEAGLEPFAENGRGLLLAHMLSNGRCYAYPTTMSAGGAPGKAVAFALPAAPCEGGG</sequence>